<name>A0A916WMI0_9MICO</name>
<reference evidence="4" key="1">
    <citation type="journal article" date="2014" name="Int. J. Syst. Evol. Microbiol.">
        <title>Complete genome sequence of Corynebacterium casei LMG S-19264T (=DSM 44701T), isolated from a smear-ripened cheese.</title>
        <authorList>
            <consortium name="US DOE Joint Genome Institute (JGI-PGF)"/>
            <person name="Walter F."/>
            <person name="Albersmeier A."/>
            <person name="Kalinowski J."/>
            <person name="Ruckert C."/>
        </authorList>
    </citation>
    <scope>NUCLEOTIDE SEQUENCE</scope>
    <source>
        <strain evidence="4">CGMCC 1.12813</strain>
    </source>
</reference>
<keyword evidence="5" id="KW-1185">Reference proteome</keyword>
<proteinExistence type="predicted"/>
<feature type="region of interest" description="Disordered" evidence="1">
    <location>
        <begin position="39"/>
        <end position="59"/>
    </location>
</feature>
<comment type="caution">
    <text evidence="4">The sequence shown here is derived from an EMBL/GenBank/DDBJ whole genome shotgun (WGS) entry which is preliminary data.</text>
</comment>
<dbReference type="AlphaFoldDB" id="A0A916WMI0"/>
<evidence type="ECO:0000313" key="5">
    <source>
        <dbReference type="Proteomes" id="UP000606922"/>
    </source>
</evidence>
<gene>
    <name evidence="4" type="ORF">GCM10010979_31550</name>
</gene>
<keyword evidence="3" id="KW-0732">Signal</keyword>
<sequence length="369" mass="38626">MHSIPFLARRLARGSVFITAALILAAGLNLGAPAVAASADGTDGISGTPASETGPDGRSRFSYEAAPGQQLTDNYSVSNTGTTSQTMRVFATDAFNTEDGAYGLLETDAEAIDAGAWVTFENGAKFVDVPLAPGESKLVTFTLAVPADASPGDHAAGIVTSVTSPQGQILVDRRVATRLYVRVPGELQAALTVGSISSSYESTINPLDGTTTVTFTVRNSGNIALGGNMIVGVKTYFGISAAPIVREELAEMLPRSTRVVTMSVPGVAQLGYLNSYVSLVPTLAENVTSPGPLAVVDRDTVAIAIPWWLVILLVVGGAVYLFLRIRRRIDGKRAEEWVAHMQAEARREAEAADKGELVASATLTDGDAR</sequence>
<feature type="transmembrane region" description="Helical" evidence="2">
    <location>
        <begin position="305"/>
        <end position="323"/>
    </location>
</feature>
<feature type="chain" id="PRO_5038886360" description="DUF916 domain-containing protein" evidence="3">
    <location>
        <begin position="37"/>
        <end position="369"/>
    </location>
</feature>
<reference evidence="4" key="2">
    <citation type="submission" date="2020-09" db="EMBL/GenBank/DDBJ databases">
        <authorList>
            <person name="Sun Q."/>
            <person name="Zhou Y."/>
        </authorList>
    </citation>
    <scope>NUCLEOTIDE SEQUENCE</scope>
    <source>
        <strain evidence="4">CGMCC 1.12813</strain>
    </source>
</reference>
<organism evidence="4 5">
    <name type="scientific">Conyzicola nivalis</name>
    <dbReference type="NCBI Taxonomy" id="1477021"/>
    <lineage>
        <taxon>Bacteria</taxon>
        <taxon>Bacillati</taxon>
        <taxon>Actinomycetota</taxon>
        <taxon>Actinomycetes</taxon>
        <taxon>Micrococcales</taxon>
        <taxon>Microbacteriaceae</taxon>
        <taxon>Conyzicola</taxon>
    </lineage>
</organism>
<evidence type="ECO:0000256" key="2">
    <source>
        <dbReference type="SAM" id="Phobius"/>
    </source>
</evidence>
<accession>A0A916WMI0</accession>
<evidence type="ECO:0000313" key="4">
    <source>
        <dbReference type="EMBL" id="GGB14660.1"/>
    </source>
</evidence>
<evidence type="ECO:0000256" key="1">
    <source>
        <dbReference type="SAM" id="MobiDB-lite"/>
    </source>
</evidence>
<protein>
    <recommendedName>
        <fullName evidence="6">DUF916 domain-containing protein</fullName>
    </recommendedName>
</protein>
<dbReference type="Proteomes" id="UP000606922">
    <property type="component" value="Unassembled WGS sequence"/>
</dbReference>
<evidence type="ECO:0008006" key="6">
    <source>
        <dbReference type="Google" id="ProtNLM"/>
    </source>
</evidence>
<evidence type="ECO:0000256" key="3">
    <source>
        <dbReference type="SAM" id="SignalP"/>
    </source>
</evidence>
<feature type="signal peptide" evidence="3">
    <location>
        <begin position="1"/>
        <end position="36"/>
    </location>
</feature>
<keyword evidence="2" id="KW-0812">Transmembrane</keyword>
<keyword evidence="2" id="KW-0472">Membrane</keyword>
<keyword evidence="2" id="KW-1133">Transmembrane helix</keyword>
<dbReference type="EMBL" id="BMGB01000002">
    <property type="protein sequence ID" value="GGB14660.1"/>
    <property type="molecule type" value="Genomic_DNA"/>
</dbReference>